<organism evidence="1 2">
    <name type="scientific">Sphingobacterium hotanense</name>
    <dbReference type="NCBI Taxonomy" id="649196"/>
    <lineage>
        <taxon>Bacteria</taxon>
        <taxon>Pseudomonadati</taxon>
        <taxon>Bacteroidota</taxon>
        <taxon>Sphingobacteriia</taxon>
        <taxon>Sphingobacteriales</taxon>
        <taxon>Sphingobacteriaceae</taxon>
        <taxon>Sphingobacterium</taxon>
    </lineage>
</organism>
<evidence type="ECO:0000313" key="1">
    <source>
        <dbReference type="EMBL" id="MDM1049415.1"/>
    </source>
</evidence>
<proteinExistence type="predicted"/>
<keyword evidence="2" id="KW-1185">Reference proteome</keyword>
<reference evidence="1" key="1">
    <citation type="submission" date="2020-06" db="EMBL/GenBank/DDBJ databases">
        <authorList>
            <person name="Dong N."/>
        </authorList>
    </citation>
    <scope>NUCLEOTIDE SEQUENCE</scope>
    <source>
        <strain evidence="1">R1692</strain>
    </source>
</reference>
<dbReference type="Proteomes" id="UP001170954">
    <property type="component" value="Unassembled WGS sequence"/>
</dbReference>
<comment type="caution">
    <text evidence="1">The sequence shown here is derived from an EMBL/GenBank/DDBJ whole genome shotgun (WGS) entry which is preliminary data.</text>
</comment>
<protein>
    <submittedName>
        <fullName evidence="1">Uncharacterized protein</fullName>
    </submittedName>
</protein>
<name>A0ABT7NQH2_9SPHI</name>
<sequence>MNKTIITVNIDGEPQKVELLFGMWTLFRLRDFGFNLQDFDTLKGDPLRFMEMVILLMYLGACNANGKDLGSFDKDVFYDYAEQTGGLSFVNNEEVKKVITCFTNSLALISPKDEKKSKATDKK</sequence>
<dbReference type="RefSeq" id="WP_286651848.1">
    <property type="nucleotide sequence ID" value="NZ_JACAGK010000045.1"/>
</dbReference>
<dbReference type="EMBL" id="JACAGK010000045">
    <property type="protein sequence ID" value="MDM1049415.1"/>
    <property type="molecule type" value="Genomic_DNA"/>
</dbReference>
<accession>A0ABT7NQH2</accession>
<evidence type="ECO:0000313" key="2">
    <source>
        <dbReference type="Proteomes" id="UP001170954"/>
    </source>
</evidence>
<gene>
    <name evidence="1" type="ORF">HX018_14320</name>
</gene>
<reference evidence="1" key="2">
    <citation type="journal article" date="2022" name="Sci. Total Environ.">
        <title>Prevalence, transmission, and molecular epidemiology of tet(X)-positive bacteria among humans, animals, and environmental niches in China: An epidemiological, and genomic-based study.</title>
        <authorList>
            <person name="Dong N."/>
            <person name="Zeng Y."/>
            <person name="Cai C."/>
            <person name="Sun C."/>
            <person name="Lu J."/>
            <person name="Liu C."/>
            <person name="Zhou H."/>
            <person name="Sun Q."/>
            <person name="Shu L."/>
            <person name="Wang H."/>
            <person name="Wang Y."/>
            <person name="Wang S."/>
            <person name="Wu C."/>
            <person name="Chan E.W."/>
            <person name="Chen G."/>
            <person name="Shen Z."/>
            <person name="Chen S."/>
            <person name="Zhang R."/>
        </authorList>
    </citation>
    <scope>NUCLEOTIDE SEQUENCE</scope>
    <source>
        <strain evidence="1">R1692</strain>
    </source>
</reference>